<protein>
    <submittedName>
        <fullName evidence="4">Class I SAM-dependent methyltransferase</fullName>
    </submittedName>
</protein>
<evidence type="ECO:0000313" key="5">
    <source>
        <dbReference type="Proteomes" id="UP001204142"/>
    </source>
</evidence>
<comment type="caution">
    <text evidence="4">The sequence shown here is derived from an EMBL/GenBank/DDBJ whole genome shotgun (WGS) entry which is preliminary data.</text>
</comment>
<dbReference type="InterPro" id="IPR029063">
    <property type="entry name" value="SAM-dependent_MTases_sf"/>
</dbReference>
<dbReference type="PANTHER" id="PTHR18895:SF74">
    <property type="entry name" value="MTRF1L RELEASE FACTOR GLUTAMINE METHYLTRANSFERASE"/>
    <property type="match status" value="1"/>
</dbReference>
<keyword evidence="5" id="KW-1185">Reference proteome</keyword>
<dbReference type="EMBL" id="JANIGO010000001">
    <property type="protein sequence ID" value="MCQ8895060.1"/>
    <property type="molecule type" value="Genomic_DNA"/>
</dbReference>
<keyword evidence="1 4" id="KW-0808">Transferase</keyword>
<reference evidence="4 5" key="1">
    <citation type="submission" date="2022-07" db="EMBL/GenBank/DDBJ databases">
        <authorList>
            <person name="Xamxidin M."/>
            <person name="Wu M."/>
        </authorList>
    </citation>
    <scope>NUCLEOTIDE SEQUENCE [LARGE SCALE GENOMIC DNA]</scope>
    <source>
        <strain evidence="4 5">NBRC 111650</strain>
    </source>
</reference>
<dbReference type="GO" id="GO:0032259">
    <property type="term" value="P:methylation"/>
    <property type="evidence" value="ECO:0007669"/>
    <property type="project" value="UniProtKB-KW"/>
</dbReference>
<dbReference type="PANTHER" id="PTHR18895">
    <property type="entry name" value="HEMK METHYLTRANSFERASE"/>
    <property type="match status" value="1"/>
</dbReference>
<name>A0ABT1WC28_9BURK</name>
<organism evidence="4 5">
    <name type="scientific">Limnobacter humi</name>
    <dbReference type="NCBI Taxonomy" id="1778671"/>
    <lineage>
        <taxon>Bacteria</taxon>
        <taxon>Pseudomonadati</taxon>
        <taxon>Pseudomonadota</taxon>
        <taxon>Betaproteobacteria</taxon>
        <taxon>Burkholderiales</taxon>
        <taxon>Burkholderiaceae</taxon>
        <taxon>Limnobacter</taxon>
    </lineage>
</organism>
<dbReference type="CDD" id="cd02440">
    <property type="entry name" value="AdoMet_MTases"/>
    <property type="match status" value="1"/>
</dbReference>
<dbReference type="GO" id="GO:0008168">
    <property type="term" value="F:methyltransferase activity"/>
    <property type="evidence" value="ECO:0007669"/>
    <property type="project" value="UniProtKB-KW"/>
</dbReference>
<dbReference type="SUPFAM" id="SSF53335">
    <property type="entry name" value="S-adenosyl-L-methionine-dependent methyltransferases"/>
    <property type="match status" value="1"/>
</dbReference>
<keyword evidence="1 4" id="KW-0489">Methyltransferase</keyword>
<dbReference type="PROSITE" id="PS00092">
    <property type="entry name" value="N6_MTASE"/>
    <property type="match status" value="1"/>
</dbReference>
<gene>
    <name evidence="4" type="ORF">NQT62_01245</name>
</gene>
<dbReference type="RefSeq" id="WP_256762721.1">
    <property type="nucleotide sequence ID" value="NZ_JANIGO010000001.1"/>
</dbReference>
<evidence type="ECO:0000256" key="1">
    <source>
        <dbReference type="ARBA" id="ARBA00022603"/>
    </source>
</evidence>
<dbReference type="Proteomes" id="UP001204142">
    <property type="component" value="Unassembled WGS sequence"/>
</dbReference>
<dbReference type="Gene3D" id="3.40.50.150">
    <property type="entry name" value="Vaccinia Virus protein VP39"/>
    <property type="match status" value="1"/>
</dbReference>
<evidence type="ECO:0000259" key="3">
    <source>
        <dbReference type="Pfam" id="PF05175"/>
    </source>
</evidence>
<dbReference type="Pfam" id="PF05175">
    <property type="entry name" value="MTS"/>
    <property type="match status" value="1"/>
</dbReference>
<proteinExistence type="predicted"/>
<keyword evidence="2" id="KW-0949">S-adenosyl-L-methionine</keyword>
<sequence length="391" mass="43109">MAIELHRHALTWSEGADHYTTQWMTERLVSAPKQVLLADDTFTADMAYREIMQGAVLLYRGDFQNAKQLMSALARRVDKRKGSKKAKPEVTAAHAFHLHRQSQAQRARVLNSILVPLNADFTVPLRRAPEVHEALQAAWGILNWQGLACISLRELLGLIGAFEWRKKGVEIAALGAAPNNRVFPFYGVYSPVRGEYLNLLAKADVKRFSRPDALAFDIGTGTAVIAALLARRGVPRILATELDPRALDCATFNVQQLGVQAQVSVVQADLFPSGQADLLVCNPPWLPAKPVAAIERAIYDDNSAMLKGYLNGVKAHLKPGGEAWLVMSDLAEHLGLRKPGELQHWIAQAGLRVVHVTHTRPVHSKSLDPSDPLHQARKQEVTSLFVLEPAV</sequence>
<evidence type="ECO:0000256" key="2">
    <source>
        <dbReference type="ARBA" id="ARBA00022691"/>
    </source>
</evidence>
<dbReference type="InterPro" id="IPR002052">
    <property type="entry name" value="DNA_methylase_N6_adenine_CS"/>
</dbReference>
<dbReference type="InterPro" id="IPR050320">
    <property type="entry name" value="N5-glutamine_MTase"/>
</dbReference>
<evidence type="ECO:0000313" key="4">
    <source>
        <dbReference type="EMBL" id="MCQ8895060.1"/>
    </source>
</evidence>
<dbReference type="InterPro" id="IPR007848">
    <property type="entry name" value="Small_mtfrase_dom"/>
</dbReference>
<feature type="domain" description="Methyltransferase small" evidence="3">
    <location>
        <begin position="215"/>
        <end position="328"/>
    </location>
</feature>
<accession>A0ABT1WC28</accession>